<sequence>MPPKPDNPDPEATKTAPVTTAASGVSGNAVSATLTLDPKTGIVYSLTILSLQLQFTGDNGTVTTTYPGTLTYDNIALLSGSQTASVSSSAGSIVVTFVQNGKLVTARFKTPGSTSAKDTEGEWGPIDTSNFSVTTADGTTSAAFPVPPLEVWNKRTPATADVNLCTDKLHNCSAGHIYYNDARNFDGEQLATVSIVGEHLNILFTDLKTNLLVGTFKSTDYLCIHDYQEWDTRGEWKNI</sequence>
<accession>A0AAV5AFI6</accession>
<protein>
    <submittedName>
        <fullName evidence="2">Uncharacterized protein</fullName>
    </submittedName>
</protein>
<evidence type="ECO:0000313" key="2">
    <source>
        <dbReference type="EMBL" id="GJJ10705.1"/>
    </source>
</evidence>
<dbReference type="AlphaFoldDB" id="A0AAV5AFI6"/>
<gene>
    <name evidence="2" type="ORF">Clacol_004932</name>
</gene>
<evidence type="ECO:0000313" key="3">
    <source>
        <dbReference type="Proteomes" id="UP001050691"/>
    </source>
</evidence>
<keyword evidence="3" id="KW-1185">Reference proteome</keyword>
<organism evidence="2 3">
    <name type="scientific">Clathrus columnatus</name>
    <dbReference type="NCBI Taxonomy" id="1419009"/>
    <lineage>
        <taxon>Eukaryota</taxon>
        <taxon>Fungi</taxon>
        <taxon>Dikarya</taxon>
        <taxon>Basidiomycota</taxon>
        <taxon>Agaricomycotina</taxon>
        <taxon>Agaricomycetes</taxon>
        <taxon>Phallomycetidae</taxon>
        <taxon>Phallales</taxon>
        <taxon>Clathraceae</taxon>
        <taxon>Clathrus</taxon>
    </lineage>
</organism>
<name>A0AAV5AFI6_9AGAM</name>
<reference evidence="2" key="1">
    <citation type="submission" date="2021-10" db="EMBL/GenBank/DDBJ databases">
        <title>De novo Genome Assembly of Clathrus columnatus (Basidiomycota, Fungi) Using Illumina and Nanopore Sequence Data.</title>
        <authorList>
            <person name="Ogiso-Tanaka E."/>
            <person name="Itagaki H."/>
            <person name="Hosoya T."/>
            <person name="Hosaka K."/>
        </authorList>
    </citation>
    <scope>NUCLEOTIDE SEQUENCE</scope>
    <source>
        <strain evidence="2">MO-923</strain>
    </source>
</reference>
<feature type="region of interest" description="Disordered" evidence="1">
    <location>
        <begin position="1"/>
        <end position="20"/>
    </location>
</feature>
<proteinExistence type="predicted"/>
<dbReference type="Proteomes" id="UP001050691">
    <property type="component" value="Unassembled WGS sequence"/>
</dbReference>
<comment type="caution">
    <text evidence="2">The sequence shown here is derived from an EMBL/GenBank/DDBJ whole genome shotgun (WGS) entry which is preliminary data.</text>
</comment>
<evidence type="ECO:0000256" key="1">
    <source>
        <dbReference type="SAM" id="MobiDB-lite"/>
    </source>
</evidence>
<dbReference type="EMBL" id="BPWL01000005">
    <property type="protein sequence ID" value="GJJ10705.1"/>
    <property type="molecule type" value="Genomic_DNA"/>
</dbReference>